<evidence type="ECO:0000256" key="1">
    <source>
        <dbReference type="NCBIfam" id="TIGR03369"/>
    </source>
</evidence>
<evidence type="ECO:0000313" key="4">
    <source>
        <dbReference type="EMBL" id="CAD6507644.1"/>
    </source>
</evidence>
<comment type="caution">
    <text evidence="4">The sequence shown here is derived from an EMBL/GenBank/DDBJ whole genome shotgun (WGS) entry which is preliminary data.</text>
</comment>
<gene>
    <name evidence="4" type="ORF">LMG28140_00083</name>
</gene>
<dbReference type="InterPro" id="IPR017745">
    <property type="entry name" value="BcsE"/>
</dbReference>
<dbReference type="EMBL" id="CAJHCP010000001">
    <property type="protein sequence ID" value="CAD6507644.1"/>
    <property type="molecule type" value="Genomic_DNA"/>
</dbReference>
<feature type="region of interest" description="Disordered" evidence="3">
    <location>
        <begin position="667"/>
        <end position="703"/>
    </location>
</feature>
<dbReference type="RefSeq" id="WP_407945816.1">
    <property type="nucleotide sequence ID" value="NZ_CAJHCP010000001.1"/>
</dbReference>
<dbReference type="Pfam" id="PF10995">
    <property type="entry name" value="CBP_BcsE"/>
    <property type="match status" value="1"/>
</dbReference>
<feature type="compositionally biased region" description="Polar residues" evidence="3">
    <location>
        <begin position="673"/>
        <end position="685"/>
    </location>
</feature>
<evidence type="ECO:0000313" key="5">
    <source>
        <dbReference type="Proteomes" id="UP000598032"/>
    </source>
</evidence>
<evidence type="ECO:0000256" key="2">
    <source>
        <dbReference type="SAM" id="Coils"/>
    </source>
</evidence>
<feature type="coiled-coil region" evidence="2">
    <location>
        <begin position="616"/>
        <end position="643"/>
    </location>
</feature>
<feature type="region of interest" description="Disordered" evidence="3">
    <location>
        <begin position="133"/>
        <end position="161"/>
    </location>
</feature>
<proteinExistence type="predicted"/>
<reference evidence="4 5" key="1">
    <citation type="submission" date="2020-10" db="EMBL/GenBank/DDBJ databases">
        <authorList>
            <person name="Peeters C."/>
        </authorList>
    </citation>
    <scope>NUCLEOTIDE SEQUENCE [LARGE SCALE GENOMIC DNA]</scope>
    <source>
        <strain evidence="4 5">LMG 28140</strain>
    </source>
</reference>
<keyword evidence="5" id="KW-1185">Reference proteome</keyword>
<dbReference type="NCBIfam" id="TIGR03369">
    <property type="entry name" value="cellulose_bcsE"/>
    <property type="match status" value="1"/>
</dbReference>
<feature type="compositionally biased region" description="Basic and acidic residues" evidence="3">
    <location>
        <begin position="133"/>
        <end position="150"/>
    </location>
</feature>
<accession>A0ABN7HC72</accession>
<keyword evidence="2" id="KW-0175">Coiled coil</keyword>
<sequence>MSTVSTPPRPAPAAGNFIRRWWHTLRRAGAHGDAYGRARLVGRLAVDALPDEWSALEAGKLYAIYAAPRTPGADVLIWESAREAHTRDVTVVLARERVEVDRRLRELGFSASAPASGWPRNLGVLAMPPVAVERDRDHERNRERNNERNNEPAADQPGNTSAVFGKVFGGLRALKRFGFRTRSLYFIEGAERWFNWDDAAALAREGRMLANWCAARKITLVLLLGSPSGVSDSDDGLDWLDPATSTDNALAQQGRNEFHAACAGVARMRRTHGELLWHVDFWRADRTLVTGEVRSLRFTEHGRLSVTSEQPGNAADGDGLLARDEQRVVVSRAAVRGHEAWVPPHWEVCADLAGVLAACVDAQAATVVLDYAGGAQLDSLCAAVHALRRQAGRALKIVIVERGEVLRHQYELLVLTLGANLVLGRDLPFSRMQSLLQSLQGQLHTRPIATDYRGALSAALSDDVLGYLPPGAFCERVRTVLDRSAILQLPHVLVKLTLLPECAHVDALRHCVPRRAGDVFTADAAHLYVFLFACRLADADAALARIFDVPVEQIADTLVHLAEQSIGDELKALETANRRARIADYSDLFAMPAAAHQVEVKAPAVDADATVPNGTVQASAEQLARVEEALARARADAEAEANLHADDSGIPNAVDAHGVADNATRNAVPDLTASKQVLATRQLTPPSRYAEPYAMPVRKTESR</sequence>
<organism evidence="4 5">
    <name type="scientific">Paraburkholderia metrosideri</name>
    <dbReference type="NCBI Taxonomy" id="580937"/>
    <lineage>
        <taxon>Bacteria</taxon>
        <taxon>Pseudomonadati</taxon>
        <taxon>Pseudomonadota</taxon>
        <taxon>Betaproteobacteria</taxon>
        <taxon>Burkholderiales</taxon>
        <taxon>Burkholderiaceae</taxon>
        <taxon>Paraburkholderia</taxon>
    </lineage>
</organism>
<name>A0ABN7HC72_9BURK</name>
<protein>
    <recommendedName>
        <fullName evidence="1">Cellulose biosynthesis protein BcsE</fullName>
    </recommendedName>
</protein>
<dbReference type="Proteomes" id="UP000598032">
    <property type="component" value="Unassembled WGS sequence"/>
</dbReference>
<evidence type="ECO:0000256" key="3">
    <source>
        <dbReference type="SAM" id="MobiDB-lite"/>
    </source>
</evidence>